<name>A0A6C0HLN5_9ZZZZ</name>
<dbReference type="InterPro" id="IPR038336">
    <property type="entry name" value="NET_sf"/>
</dbReference>
<evidence type="ECO:0008006" key="2">
    <source>
        <dbReference type="Google" id="ProtNLM"/>
    </source>
</evidence>
<protein>
    <recommendedName>
        <fullName evidence="2">NET domain-containing protein</fullName>
    </recommendedName>
</protein>
<dbReference type="AlphaFoldDB" id="A0A6C0HLN5"/>
<dbReference type="Gene3D" id="1.20.1270.220">
    <property type="match status" value="1"/>
</dbReference>
<accession>A0A6C0HLN5</accession>
<dbReference type="EMBL" id="MN739976">
    <property type="protein sequence ID" value="QHT81025.1"/>
    <property type="molecule type" value="Genomic_DNA"/>
</dbReference>
<organism evidence="1">
    <name type="scientific">viral metagenome</name>
    <dbReference type="NCBI Taxonomy" id="1070528"/>
    <lineage>
        <taxon>unclassified sequences</taxon>
        <taxon>metagenomes</taxon>
        <taxon>organismal metagenomes</taxon>
    </lineage>
</organism>
<evidence type="ECO:0000313" key="1">
    <source>
        <dbReference type="EMBL" id="QHT81025.1"/>
    </source>
</evidence>
<reference evidence="1" key="1">
    <citation type="journal article" date="2020" name="Nature">
        <title>Giant virus diversity and host interactions through global metagenomics.</title>
        <authorList>
            <person name="Schulz F."/>
            <person name="Roux S."/>
            <person name="Paez-Espino D."/>
            <person name="Jungbluth S."/>
            <person name="Walsh D.A."/>
            <person name="Denef V.J."/>
            <person name="McMahon K.D."/>
            <person name="Konstantinidis K.T."/>
            <person name="Eloe-Fadrosh E.A."/>
            <person name="Kyrpides N.C."/>
            <person name="Woyke T."/>
        </authorList>
    </citation>
    <scope>NUCLEOTIDE SEQUENCE</scope>
    <source>
        <strain evidence="1">GVMAG-M-3300023184-135</strain>
    </source>
</reference>
<sequence length="87" mass="10228">MEQLKQRLDQLDPNEHEQVFTIISKWTKEYTRSDTGIYVSSDKLPKDCIADIEQYVNFCFDQRKHLEEAAVERQKYEKLAKTGQGSS</sequence>
<proteinExistence type="predicted"/>